<comment type="caution">
    <text evidence="1">The sequence shown here is derived from an EMBL/GenBank/DDBJ whole genome shotgun (WGS) entry which is preliminary data.</text>
</comment>
<organism evidence="1 2">
    <name type="scientific">Zarea fungicola</name>
    <dbReference type="NCBI Taxonomy" id="93591"/>
    <lineage>
        <taxon>Eukaryota</taxon>
        <taxon>Fungi</taxon>
        <taxon>Dikarya</taxon>
        <taxon>Ascomycota</taxon>
        <taxon>Pezizomycotina</taxon>
        <taxon>Sordariomycetes</taxon>
        <taxon>Hypocreomycetidae</taxon>
        <taxon>Hypocreales</taxon>
        <taxon>Cordycipitaceae</taxon>
        <taxon>Zarea</taxon>
    </lineage>
</organism>
<evidence type="ECO:0000313" key="1">
    <source>
        <dbReference type="EMBL" id="KAJ2966856.1"/>
    </source>
</evidence>
<dbReference type="Proteomes" id="UP001143910">
    <property type="component" value="Unassembled WGS sequence"/>
</dbReference>
<protein>
    <submittedName>
        <fullName evidence="1">Uncharacterized protein</fullName>
    </submittedName>
</protein>
<evidence type="ECO:0000313" key="2">
    <source>
        <dbReference type="Proteomes" id="UP001143910"/>
    </source>
</evidence>
<dbReference type="EMBL" id="JANJQO010002490">
    <property type="protein sequence ID" value="KAJ2966856.1"/>
    <property type="molecule type" value="Genomic_DNA"/>
</dbReference>
<keyword evidence="2" id="KW-1185">Reference proteome</keyword>
<reference evidence="1" key="1">
    <citation type="submission" date="2022-08" db="EMBL/GenBank/DDBJ databases">
        <title>Genome Sequence of Lecanicillium fungicola.</title>
        <authorList>
            <person name="Buettner E."/>
        </authorList>
    </citation>
    <scope>NUCLEOTIDE SEQUENCE</scope>
    <source>
        <strain evidence="1">Babe33</strain>
    </source>
</reference>
<gene>
    <name evidence="1" type="ORF">NQ176_g9947</name>
</gene>
<sequence length="208" mass="24015">MYGKYLDRFRDGRVKLLEIGLGCDVPYGPGASYRTWRDFFPNLDLYFIENNVQCTHHWAELEWLPGTTIFLGDQGDPNFLDYFVESTRGEFDVIVDDGGHHMHEQITSFLHLWRALEPGGVYICEDLETSYFPMFHGDASTNDSSKYTMTKFIFELLDDKMISGTGTKHRISQEIHSIECMKEICAFVKASKTDLLKITDEPQYTIIP</sequence>
<name>A0ACC1MJP5_9HYPO</name>
<accession>A0ACC1MJP5</accession>
<proteinExistence type="predicted"/>